<evidence type="ECO:0000259" key="1">
    <source>
        <dbReference type="SMART" id="SM00670"/>
    </source>
</evidence>
<name>A0A0G0LCH0_9BACT</name>
<dbReference type="CDD" id="cd09854">
    <property type="entry name" value="PIN_VapC-like"/>
    <property type="match status" value="1"/>
</dbReference>
<reference evidence="2 3" key="1">
    <citation type="journal article" date="2015" name="Nature">
        <title>rRNA introns, odd ribosomes, and small enigmatic genomes across a large radiation of phyla.</title>
        <authorList>
            <person name="Brown C.T."/>
            <person name="Hug L.A."/>
            <person name="Thomas B.C."/>
            <person name="Sharon I."/>
            <person name="Castelle C.J."/>
            <person name="Singh A."/>
            <person name="Wilkins M.J."/>
            <person name="Williams K.H."/>
            <person name="Banfield J.F."/>
        </authorList>
    </citation>
    <scope>NUCLEOTIDE SEQUENCE [LARGE SCALE GENOMIC DNA]</scope>
</reference>
<evidence type="ECO:0000313" key="3">
    <source>
        <dbReference type="Proteomes" id="UP000033934"/>
    </source>
</evidence>
<dbReference type="SMART" id="SM00670">
    <property type="entry name" value="PINc"/>
    <property type="match status" value="1"/>
</dbReference>
<protein>
    <recommendedName>
        <fullName evidence="1">PIN domain-containing protein</fullName>
    </recommendedName>
</protein>
<sequence>MKRPKIFLDSSVIIAGLISTTGGSAQILQLIESKKLLGLVNITVLTEVENNLIRKIPDLLPYFRKLILNQFFNIVPDKVVIPSDQLIELIPKKTDLIILRTAQEHNCTLLTLDKKHLLKEDIQNRSNTEICTPGEFLQRYNLSRS</sequence>
<accession>A0A0G0LCH0</accession>
<evidence type="ECO:0000313" key="2">
    <source>
        <dbReference type="EMBL" id="KKQ89683.1"/>
    </source>
</evidence>
<dbReference type="InterPro" id="IPR002716">
    <property type="entry name" value="PIN_dom"/>
</dbReference>
<feature type="domain" description="PIN" evidence="1">
    <location>
        <begin position="4"/>
        <end position="118"/>
    </location>
</feature>
<organism evidence="2 3">
    <name type="scientific">Berkelbacteria bacterium GW2011_GWA2_38_9</name>
    <dbReference type="NCBI Taxonomy" id="1618334"/>
    <lineage>
        <taxon>Bacteria</taxon>
        <taxon>Candidatus Berkelbacteria</taxon>
    </lineage>
</organism>
<proteinExistence type="predicted"/>
<dbReference type="AlphaFoldDB" id="A0A0G0LCH0"/>
<dbReference type="EMBL" id="LBVO01000020">
    <property type="protein sequence ID" value="KKQ89683.1"/>
    <property type="molecule type" value="Genomic_DNA"/>
</dbReference>
<gene>
    <name evidence="2" type="ORF">UT11_C0020G0006</name>
</gene>
<dbReference type="Proteomes" id="UP000033934">
    <property type="component" value="Unassembled WGS sequence"/>
</dbReference>
<comment type="caution">
    <text evidence="2">The sequence shown here is derived from an EMBL/GenBank/DDBJ whole genome shotgun (WGS) entry which is preliminary data.</text>
</comment>
<dbReference type="Gene3D" id="3.40.50.1010">
    <property type="entry name" value="5'-nuclease"/>
    <property type="match status" value="1"/>
</dbReference>
<dbReference type="InterPro" id="IPR002850">
    <property type="entry name" value="PIN_toxin-like"/>
</dbReference>
<dbReference type="SUPFAM" id="SSF88723">
    <property type="entry name" value="PIN domain-like"/>
    <property type="match status" value="1"/>
</dbReference>
<dbReference type="InterPro" id="IPR029060">
    <property type="entry name" value="PIN-like_dom_sf"/>
</dbReference>
<dbReference type="NCBIfam" id="TIGR00305">
    <property type="entry name" value="putative toxin-antitoxin system toxin component, PIN family"/>
    <property type="match status" value="1"/>
</dbReference>
<dbReference type="Pfam" id="PF01850">
    <property type="entry name" value="PIN"/>
    <property type="match status" value="1"/>
</dbReference>